<keyword evidence="1" id="KW-0472">Membrane</keyword>
<name>A0A518ILX3_9BACT</name>
<proteinExistence type="predicted"/>
<evidence type="ECO:0000256" key="1">
    <source>
        <dbReference type="SAM" id="Phobius"/>
    </source>
</evidence>
<evidence type="ECO:0000313" key="4">
    <source>
        <dbReference type="Proteomes" id="UP000316770"/>
    </source>
</evidence>
<dbReference type="EMBL" id="CP036318">
    <property type="protein sequence ID" value="QDV54077.1"/>
    <property type="molecule type" value="Genomic_DNA"/>
</dbReference>
<gene>
    <name evidence="3" type="ORF">Mal33_00180</name>
</gene>
<sequence length="154" mass="16860">MRFPNRTQTKPADLQSSRCRSPRHAVAAIELAIALPMLMLFTLACADLGRVIHLKVALSNATRVAAEYGAMRKVTSINRDEWTAGIQQAFASDLQATAAFADIETTVQADTEEGELGLYRVRVESQCEFVPAVDWPGLPSSIDLQASVVMLQLR</sequence>
<dbReference type="Pfam" id="PF07811">
    <property type="entry name" value="TadE"/>
    <property type="match status" value="1"/>
</dbReference>
<evidence type="ECO:0000313" key="3">
    <source>
        <dbReference type="EMBL" id="QDV54077.1"/>
    </source>
</evidence>
<accession>A0A518ILX3</accession>
<keyword evidence="1" id="KW-1133">Transmembrane helix</keyword>
<dbReference type="RefSeq" id="WP_145281534.1">
    <property type="nucleotide sequence ID" value="NZ_CP036318.1"/>
</dbReference>
<reference evidence="3 4" key="1">
    <citation type="submission" date="2019-02" db="EMBL/GenBank/DDBJ databases">
        <title>Deep-cultivation of Planctomycetes and their phenomic and genomic characterization uncovers novel biology.</title>
        <authorList>
            <person name="Wiegand S."/>
            <person name="Jogler M."/>
            <person name="Boedeker C."/>
            <person name="Pinto D."/>
            <person name="Vollmers J."/>
            <person name="Rivas-Marin E."/>
            <person name="Kohn T."/>
            <person name="Peeters S.H."/>
            <person name="Heuer A."/>
            <person name="Rast P."/>
            <person name="Oberbeckmann S."/>
            <person name="Bunk B."/>
            <person name="Jeske O."/>
            <person name="Meyerdierks A."/>
            <person name="Storesund J.E."/>
            <person name="Kallscheuer N."/>
            <person name="Luecker S."/>
            <person name="Lage O.M."/>
            <person name="Pohl T."/>
            <person name="Merkel B.J."/>
            <person name="Hornburger P."/>
            <person name="Mueller R.-W."/>
            <person name="Bruemmer F."/>
            <person name="Labrenz M."/>
            <person name="Spormann A.M."/>
            <person name="Op den Camp H."/>
            <person name="Overmann J."/>
            <person name="Amann R."/>
            <person name="Jetten M.S.M."/>
            <person name="Mascher T."/>
            <person name="Medema M.H."/>
            <person name="Devos D.P."/>
            <person name="Kaster A.-K."/>
            <person name="Ovreas L."/>
            <person name="Rohde M."/>
            <person name="Galperin M.Y."/>
            <person name="Jogler C."/>
        </authorList>
    </citation>
    <scope>NUCLEOTIDE SEQUENCE [LARGE SCALE GENOMIC DNA]</scope>
    <source>
        <strain evidence="3 4">Mal33</strain>
    </source>
</reference>
<dbReference type="Proteomes" id="UP000316770">
    <property type="component" value="Chromosome"/>
</dbReference>
<keyword evidence="1" id="KW-0812">Transmembrane</keyword>
<organism evidence="3 4">
    <name type="scientific">Rosistilla oblonga</name>
    <dbReference type="NCBI Taxonomy" id="2527990"/>
    <lineage>
        <taxon>Bacteria</taxon>
        <taxon>Pseudomonadati</taxon>
        <taxon>Planctomycetota</taxon>
        <taxon>Planctomycetia</taxon>
        <taxon>Pirellulales</taxon>
        <taxon>Pirellulaceae</taxon>
        <taxon>Rosistilla</taxon>
    </lineage>
</organism>
<evidence type="ECO:0000259" key="2">
    <source>
        <dbReference type="Pfam" id="PF07811"/>
    </source>
</evidence>
<protein>
    <submittedName>
        <fullName evidence="3">TadE-like protein</fullName>
    </submittedName>
</protein>
<feature type="transmembrane region" description="Helical" evidence="1">
    <location>
        <begin position="25"/>
        <end position="44"/>
    </location>
</feature>
<dbReference type="InterPro" id="IPR012495">
    <property type="entry name" value="TadE-like_dom"/>
</dbReference>
<feature type="domain" description="TadE-like" evidence="2">
    <location>
        <begin position="26"/>
        <end position="66"/>
    </location>
</feature>
<keyword evidence="4" id="KW-1185">Reference proteome</keyword>
<dbReference type="AlphaFoldDB" id="A0A518ILX3"/>